<comment type="caution">
    <text evidence="1">The sequence shown here is derived from an EMBL/GenBank/DDBJ whole genome shotgun (WGS) entry which is preliminary data.</text>
</comment>
<dbReference type="Proteomes" id="UP000194546">
    <property type="component" value="Unassembled WGS sequence"/>
</dbReference>
<evidence type="ECO:0000313" key="1">
    <source>
        <dbReference type="EMBL" id="OTP69191.1"/>
    </source>
</evidence>
<organism evidence="1 2">
    <name type="scientific">Caballeronia sordidicola</name>
    <name type="common">Burkholderia sordidicola</name>
    <dbReference type="NCBI Taxonomy" id="196367"/>
    <lineage>
        <taxon>Bacteria</taxon>
        <taxon>Pseudomonadati</taxon>
        <taxon>Pseudomonadota</taxon>
        <taxon>Betaproteobacteria</taxon>
        <taxon>Burkholderiales</taxon>
        <taxon>Burkholderiaceae</taxon>
        <taxon>Caballeronia</taxon>
    </lineage>
</organism>
<dbReference type="AlphaFoldDB" id="A0A242ME17"/>
<protein>
    <submittedName>
        <fullName evidence="1">Uncharacterized protein</fullName>
    </submittedName>
</protein>
<gene>
    <name evidence="1" type="ORF">PAMC26510_27705</name>
</gene>
<proteinExistence type="predicted"/>
<sequence length="53" mass="6068">MSERIGRFNILATKELLVHLQKEKFGARRYCRGWRADNAHEIGRSGPSVRGKA</sequence>
<accession>A0A242ME17</accession>
<evidence type="ECO:0000313" key="2">
    <source>
        <dbReference type="Proteomes" id="UP000194546"/>
    </source>
</evidence>
<name>A0A242ME17_CABSO</name>
<reference evidence="1 2" key="1">
    <citation type="submission" date="2017-03" db="EMBL/GenBank/DDBJ databases">
        <title>Genome analysis of strain PAMC 26510.</title>
        <authorList>
            <person name="Oh H.-M."/>
            <person name="Yang J.-A."/>
        </authorList>
    </citation>
    <scope>NUCLEOTIDE SEQUENCE [LARGE SCALE GENOMIC DNA]</scope>
    <source>
        <strain evidence="1 2">PAMC 26510</strain>
    </source>
</reference>
<dbReference type="EMBL" id="NBTY01000156">
    <property type="protein sequence ID" value="OTP69191.1"/>
    <property type="molecule type" value="Genomic_DNA"/>
</dbReference>